<dbReference type="RefSeq" id="WP_200312800.1">
    <property type="nucleotide sequence ID" value="NZ_JAENIM010000047.1"/>
</dbReference>
<dbReference type="NCBIfam" id="TIGR00276">
    <property type="entry name" value="tRNA epoxyqueuosine(34) reductase QueG"/>
    <property type="match status" value="1"/>
</dbReference>
<dbReference type="InterPro" id="IPR013542">
    <property type="entry name" value="QueG_DUF1730"/>
</dbReference>
<dbReference type="EC" id="1.17.99.6" evidence="10"/>
<organism evidence="10 11">
    <name type="scientific">Persicirhabdus sediminis</name>
    <dbReference type="NCBI Taxonomy" id="454144"/>
    <lineage>
        <taxon>Bacteria</taxon>
        <taxon>Pseudomonadati</taxon>
        <taxon>Verrucomicrobiota</taxon>
        <taxon>Verrucomicrobiia</taxon>
        <taxon>Verrucomicrobiales</taxon>
        <taxon>Verrucomicrobiaceae</taxon>
        <taxon>Persicirhabdus</taxon>
    </lineage>
</organism>
<dbReference type="EMBL" id="JAENIM010000047">
    <property type="protein sequence ID" value="MBK1792793.1"/>
    <property type="molecule type" value="Genomic_DNA"/>
</dbReference>
<dbReference type="Gene3D" id="3.30.70.20">
    <property type="match status" value="1"/>
</dbReference>
<keyword evidence="5" id="KW-0671">Queuosine biosynthesis</keyword>
<dbReference type="PROSITE" id="PS51379">
    <property type="entry name" value="4FE4S_FER_2"/>
    <property type="match status" value="1"/>
</dbReference>
<dbReference type="GO" id="GO:0051539">
    <property type="term" value="F:4 iron, 4 sulfur cluster binding"/>
    <property type="evidence" value="ECO:0007669"/>
    <property type="project" value="UniProtKB-KW"/>
</dbReference>
<evidence type="ECO:0000259" key="9">
    <source>
        <dbReference type="PROSITE" id="PS51379"/>
    </source>
</evidence>
<evidence type="ECO:0000313" key="10">
    <source>
        <dbReference type="EMBL" id="MBK1792793.1"/>
    </source>
</evidence>
<dbReference type="Pfam" id="PF13484">
    <property type="entry name" value="Fer4_16"/>
    <property type="match status" value="1"/>
</dbReference>
<evidence type="ECO:0000256" key="1">
    <source>
        <dbReference type="ARBA" id="ARBA00022485"/>
    </source>
</evidence>
<evidence type="ECO:0000256" key="6">
    <source>
        <dbReference type="ARBA" id="ARBA00023002"/>
    </source>
</evidence>
<keyword evidence="7" id="KW-0408">Iron</keyword>
<dbReference type="PANTHER" id="PTHR30002:SF4">
    <property type="entry name" value="EPOXYQUEUOSINE REDUCTASE"/>
    <property type="match status" value="1"/>
</dbReference>
<dbReference type="GO" id="GO:0046872">
    <property type="term" value="F:metal ion binding"/>
    <property type="evidence" value="ECO:0007669"/>
    <property type="project" value="UniProtKB-KW"/>
</dbReference>
<keyword evidence="6 10" id="KW-0560">Oxidoreductase</keyword>
<evidence type="ECO:0000256" key="3">
    <source>
        <dbReference type="ARBA" id="ARBA00022694"/>
    </source>
</evidence>
<dbReference type="Proteomes" id="UP000624703">
    <property type="component" value="Unassembled WGS sequence"/>
</dbReference>
<evidence type="ECO:0000256" key="4">
    <source>
        <dbReference type="ARBA" id="ARBA00022723"/>
    </source>
</evidence>
<evidence type="ECO:0000256" key="2">
    <source>
        <dbReference type="ARBA" id="ARBA00022490"/>
    </source>
</evidence>
<dbReference type="PROSITE" id="PS00198">
    <property type="entry name" value="4FE4S_FER_1"/>
    <property type="match status" value="1"/>
</dbReference>
<evidence type="ECO:0000256" key="5">
    <source>
        <dbReference type="ARBA" id="ARBA00022785"/>
    </source>
</evidence>
<evidence type="ECO:0000256" key="7">
    <source>
        <dbReference type="ARBA" id="ARBA00023004"/>
    </source>
</evidence>
<evidence type="ECO:0000313" key="11">
    <source>
        <dbReference type="Proteomes" id="UP000624703"/>
    </source>
</evidence>
<feature type="domain" description="4Fe-4S ferredoxin-type" evidence="9">
    <location>
        <begin position="172"/>
        <end position="201"/>
    </location>
</feature>
<dbReference type="GO" id="GO:0052693">
    <property type="term" value="F:epoxyqueuosine reductase activity"/>
    <property type="evidence" value="ECO:0007669"/>
    <property type="project" value="UniProtKB-EC"/>
</dbReference>
<keyword evidence="2" id="KW-0963">Cytoplasm</keyword>
<comment type="caution">
    <text evidence="10">The sequence shown here is derived from an EMBL/GenBank/DDBJ whole genome shotgun (WGS) entry which is preliminary data.</text>
</comment>
<name>A0A8J7MKP1_9BACT</name>
<dbReference type="InterPro" id="IPR017900">
    <property type="entry name" value="4Fe4S_Fe_S_CS"/>
</dbReference>
<dbReference type="AlphaFoldDB" id="A0A8J7MKP1"/>
<keyword evidence="1" id="KW-0004">4Fe-4S</keyword>
<keyword evidence="4" id="KW-0479">Metal-binding</keyword>
<accession>A0A8J7MKP1</accession>
<dbReference type="InterPro" id="IPR017896">
    <property type="entry name" value="4Fe4S_Fe-S-bd"/>
</dbReference>
<keyword evidence="8" id="KW-0411">Iron-sulfur</keyword>
<dbReference type="SUPFAM" id="SSF54862">
    <property type="entry name" value="4Fe-4S ferredoxins"/>
    <property type="match status" value="1"/>
</dbReference>
<reference evidence="10" key="1">
    <citation type="submission" date="2021-01" db="EMBL/GenBank/DDBJ databases">
        <title>Modified the classification status of verrucomicrobia.</title>
        <authorList>
            <person name="Feng X."/>
        </authorList>
    </citation>
    <scope>NUCLEOTIDE SEQUENCE</scope>
    <source>
        <strain evidence="10">_KCTC 22039</strain>
    </source>
</reference>
<proteinExistence type="predicted"/>
<evidence type="ECO:0000256" key="8">
    <source>
        <dbReference type="ARBA" id="ARBA00023014"/>
    </source>
</evidence>
<sequence>MPPDIAKKNLQFIARQLGFDDCRVSAAVPARHADAYKKWLADGCAGDMGWLERNVERRCDPREVVAGAKAVVSLAMNYFPGRDEVFDGFRIARYAWNDDYHDIIDDKLKDIRLAMEDMGGEQRLYTDTGPVLERDFANESGLGWNGKSCMQIHPKMGTWFFLADIITTIDLPPDEPFGDHCGKCNRCMVACPTQAITEPHRVEATRCISYLTIENKGAIPVELRPLIGDRIYGCDTCLDVCPWNRFAKLSRETKFHARHVLDGFQLRDFLQLSHDDFNALFAKSAIRRIKRPSFLRNVCVALGNVGTADDLPALEIAAADENPLISEHASWAVERVRGRR</sequence>
<keyword evidence="11" id="KW-1185">Reference proteome</keyword>
<protein>
    <submittedName>
        <fullName evidence="10">tRNA epoxyqueuosine(34) reductase QueG</fullName>
        <ecNumber evidence="10">1.17.99.6</ecNumber>
    </submittedName>
</protein>
<gene>
    <name evidence="10" type="primary">queG</name>
    <name evidence="10" type="ORF">JIN82_16635</name>
</gene>
<keyword evidence="3" id="KW-0819">tRNA processing</keyword>
<dbReference type="InterPro" id="IPR004453">
    <property type="entry name" value="QueG"/>
</dbReference>
<dbReference type="PANTHER" id="PTHR30002">
    <property type="entry name" value="EPOXYQUEUOSINE REDUCTASE"/>
    <property type="match status" value="1"/>
</dbReference>
<dbReference type="Pfam" id="PF08331">
    <property type="entry name" value="QueG_DUF1730"/>
    <property type="match status" value="1"/>
</dbReference>
<dbReference type="GO" id="GO:0008616">
    <property type="term" value="P:tRNA queuosine(34) biosynthetic process"/>
    <property type="evidence" value="ECO:0007669"/>
    <property type="project" value="UniProtKB-KW"/>
</dbReference>